<evidence type="ECO:0000256" key="1">
    <source>
        <dbReference type="ARBA" id="ARBA00004123"/>
    </source>
</evidence>
<evidence type="ECO:0000256" key="3">
    <source>
        <dbReference type="ARBA" id="ARBA00023125"/>
    </source>
</evidence>
<feature type="compositionally biased region" description="Basic and acidic residues" evidence="9">
    <location>
        <begin position="246"/>
        <end position="256"/>
    </location>
</feature>
<dbReference type="SMART" id="SM00521">
    <property type="entry name" value="CBF"/>
    <property type="match status" value="1"/>
</dbReference>
<evidence type="ECO:0000256" key="9">
    <source>
        <dbReference type="SAM" id="MobiDB-lite"/>
    </source>
</evidence>
<dbReference type="Gene3D" id="6.10.250.2430">
    <property type="match status" value="1"/>
</dbReference>
<accession>A0AAW1YI35</accession>
<keyword evidence="3 8" id="KW-0238">DNA-binding</keyword>
<keyword evidence="11" id="KW-1185">Reference proteome</keyword>
<gene>
    <name evidence="10" type="ORF">M0R45_003630</name>
</gene>
<evidence type="ECO:0000256" key="6">
    <source>
        <dbReference type="ARBA" id="ARBA00023242"/>
    </source>
</evidence>
<name>A0AAW1YI35_RUBAR</name>
<reference evidence="10 11" key="1">
    <citation type="journal article" date="2023" name="G3 (Bethesda)">
        <title>A chromosome-length genome assembly and annotation of blackberry (Rubus argutus, cv. 'Hillquist').</title>
        <authorList>
            <person name="Bruna T."/>
            <person name="Aryal R."/>
            <person name="Dudchenko O."/>
            <person name="Sargent D.J."/>
            <person name="Mead D."/>
            <person name="Buti M."/>
            <person name="Cavallini A."/>
            <person name="Hytonen T."/>
            <person name="Andres J."/>
            <person name="Pham M."/>
            <person name="Weisz D."/>
            <person name="Mascagni F."/>
            <person name="Usai G."/>
            <person name="Natali L."/>
            <person name="Bassil N."/>
            <person name="Fernandez G.E."/>
            <person name="Lomsadze A."/>
            <person name="Armour M."/>
            <person name="Olukolu B."/>
            <person name="Poorten T."/>
            <person name="Britton C."/>
            <person name="Davik J."/>
            <person name="Ashrafi H."/>
            <person name="Aiden E.L."/>
            <person name="Borodovsky M."/>
            <person name="Worthington M."/>
        </authorList>
    </citation>
    <scope>NUCLEOTIDE SEQUENCE [LARGE SCALE GENOMIC DNA]</scope>
    <source>
        <strain evidence="10">PI 553951</strain>
    </source>
</reference>
<feature type="compositionally biased region" description="Polar residues" evidence="9">
    <location>
        <begin position="275"/>
        <end position="297"/>
    </location>
</feature>
<comment type="caution">
    <text evidence="10">The sequence shown here is derived from an EMBL/GenBank/DDBJ whole genome shotgun (WGS) entry which is preliminary data.</text>
</comment>
<evidence type="ECO:0000256" key="5">
    <source>
        <dbReference type="ARBA" id="ARBA00023163"/>
    </source>
</evidence>
<organism evidence="10 11">
    <name type="scientific">Rubus argutus</name>
    <name type="common">Southern blackberry</name>
    <dbReference type="NCBI Taxonomy" id="59490"/>
    <lineage>
        <taxon>Eukaryota</taxon>
        <taxon>Viridiplantae</taxon>
        <taxon>Streptophyta</taxon>
        <taxon>Embryophyta</taxon>
        <taxon>Tracheophyta</taxon>
        <taxon>Spermatophyta</taxon>
        <taxon>Magnoliopsida</taxon>
        <taxon>eudicotyledons</taxon>
        <taxon>Gunneridae</taxon>
        <taxon>Pentapetalae</taxon>
        <taxon>rosids</taxon>
        <taxon>fabids</taxon>
        <taxon>Rosales</taxon>
        <taxon>Rosaceae</taxon>
        <taxon>Rosoideae</taxon>
        <taxon>Rosoideae incertae sedis</taxon>
        <taxon>Rubus</taxon>
    </lineage>
</organism>
<feature type="compositionally biased region" description="Basic and acidic residues" evidence="9">
    <location>
        <begin position="105"/>
        <end position="116"/>
    </location>
</feature>
<keyword evidence="6 8" id="KW-0539">Nucleus</keyword>
<dbReference type="Pfam" id="PF02045">
    <property type="entry name" value="CBFB_NFYA"/>
    <property type="match status" value="1"/>
</dbReference>
<keyword evidence="2 8" id="KW-0805">Transcription regulation</keyword>
<dbReference type="AlphaFoldDB" id="A0AAW1YI35"/>
<dbReference type="InterPro" id="IPR001289">
    <property type="entry name" value="NFYA"/>
</dbReference>
<evidence type="ECO:0000256" key="2">
    <source>
        <dbReference type="ARBA" id="ARBA00023015"/>
    </source>
</evidence>
<keyword evidence="4" id="KW-0010">Activator</keyword>
<comment type="function">
    <text evidence="8">Component of the sequence-specific heterotrimeric transcription factor (NF-Y) which specifically recognizes a 5'-CCAAT-3' box motif found in the promoters of its target genes.</text>
</comment>
<dbReference type="GO" id="GO:0003700">
    <property type="term" value="F:DNA-binding transcription factor activity"/>
    <property type="evidence" value="ECO:0007669"/>
    <property type="project" value="UniProtKB-UniRule"/>
</dbReference>
<comment type="similarity">
    <text evidence="8">Belongs to the NFYA/HAP2 subunit family.</text>
</comment>
<comment type="subcellular location">
    <subcellularLocation>
        <location evidence="1 8">Nucleus</location>
    </subcellularLocation>
</comment>
<dbReference type="PRINTS" id="PR00616">
    <property type="entry name" value="CCAATSUBUNTB"/>
</dbReference>
<dbReference type="EMBL" id="JBEDUW010000001">
    <property type="protein sequence ID" value="KAK9948041.1"/>
    <property type="molecule type" value="Genomic_DNA"/>
</dbReference>
<evidence type="ECO:0000313" key="10">
    <source>
        <dbReference type="EMBL" id="KAK9948041.1"/>
    </source>
</evidence>
<dbReference type="GO" id="GO:0003677">
    <property type="term" value="F:DNA binding"/>
    <property type="evidence" value="ECO:0007669"/>
    <property type="project" value="UniProtKB-KW"/>
</dbReference>
<evidence type="ECO:0000256" key="4">
    <source>
        <dbReference type="ARBA" id="ARBA00023159"/>
    </source>
</evidence>
<evidence type="ECO:0000313" key="11">
    <source>
        <dbReference type="Proteomes" id="UP001457282"/>
    </source>
</evidence>
<dbReference type="InterPro" id="IPR018362">
    <property type="entry name" value="CCAAT-binding_factor_CS"/>
</dbReference>
<comment type="subunit">
    <text evidence="7">Heterotrimeric transcription factor composed of three components, NF-YA, NF-YB and NF-YC. NF-YB and NF-YC must interact and dimerize for NF-YA association and DNA binding.</text>
</comment>
<sequence length="336" mass="37166">MPCQIPKDTLLELAIPTQNLEKRSFNQTSVQSMPINGNCMSWNPNKRQISLSSSKDVSFKVDLPRQLRHDAKHLGLQVIPDHPLCTTRSIVPSQDQCLSSESGEDEIRGKGVEGKTKPTLLPSSLDLMPQPSQVGYNNLVSQFHPYADHYFGGFMTAYGPQAIPPMVGVAPPRVPLPLDLQEDGPIYVNAKQYHGILRRRQSRAKLEAQNKLLKARKPYLHESRHLHALNRVRGSGGRFLSKKELQEFDQSSHHVSDPNSHQQNTQERESHHSGSSDLVTAGASNSGITSVSNTNPIFRQPDRRFSGGIPPHMSGAMQFSGGIMHGGNQHCASVVR</sequence>
<dbReference type="PANTHER" id="PTHR12632">
    <property type="entry name" value="TRANSCRIPTION FACTOR NF-Y ALPHA-RELATED"/>
    <property type="match status" value="1"/>
</dbReference>
<dbReference type="Proteomes" id="UP001457282">
    <property type="component" value="Unassembled WGS sequence"/>
</dbReference>
<proteinExistence type="inferred from homology"/>
<dbReference type="PROSITE" id="PS00686">
    <property type="entry name" value="NFYA_HAP2_1"/>
    <property type="match status" value="1"/>
</dbReference>
<dbReference type="GO" id="GO:0016602">
    <property type="term" value="C:CCAAT-binding factor complex"/>
    <property type="evidence" value="ECO:0007669"/>
    <property type="project" value="InterPro"/>
</dbReference>
<evidence type="ECO:0000256" key="8">
    <source>
        <dbReference type="RuleBase" id="RU367155"/>
    </source>
</evidence>
<keyword evidence="5 8" id="KW-0804">Transcription</keyword>
<dbReference type="PROSITE" id="PS51152">
    <property type="entry name" value="NFYA_HAP2_2"/>
    <property type="match status" value="1"/>
</dbReference>
<feature type="region of interest" description="Disordered" evidence="9">
    <location>
        <begin position="96"/>
        <end position="116"/>
    </location>
</feature>
<protein>
    <recommendedName>
        <fullName evidence="8">Nuclear transcription factor Y subunit</fullName>
    </recommendedName>
</protein>
<feature type="region of interest" description="Disordered" evidence="9">
    <location>
        <begin position="246"/>
        <end position="321"/>
    </location>
</feature>
<evidence type="ECO:0000256" key="7">
    <source>
        <dbReference type="ARBA" id="ARBA00025911"/>
    </source>
</evidence>